<evidence type="ECO:0000313" key="2">
    <source>
        <dbReference type="EMBL" id="MFC4062847.1"/>
    </source>
</evidence>
<feature type="transmembrane region" description="Helical" evidence="1">
    <location>
        <begin position="21"/>
        <end position="46"/>
    </location>
</feature>
<organism evidence="2 3">
    <name type="scientific">Planomonospora corallina</name>
    <dbReference type="NCBI Taxonomy" id="1806052"/>
    <lineage>
        <taxon>Bacteria</taxon>
        <taxon>Bacillati</taxon>
        <taxon>Actinomycetota</taxon>
        <taxon>Actinomycetes</taxon>
        <taxon>Streptosporangiales</taxon>
        <taxon>Streptosporangiaceae</taxon>
        <taxon>Planomonospora</taxon>
    </lineage>
</organism>
<comment type="caution">
    <text evidence="2">The sequence shown here is derived from an EMBL/GenBank/DDBJ whole genome shotgun (WGS) entry which is preliminary data.</text>
</comment>
<protein>
    <submittedName>
        <fullName evidence="2">Uncharacterized protein</fullName>
    </submittedName>
</protein>
<dbReference type="RefSeq" id="WP_377294330.1">
    <property type="nucleotide sequence ID" value="NZ_JBHSBM010000062.1"/>
</dbReference>
<reference evidence="3" key="1">
    <citation type="journal article" date="2019" name="Int. J. Syst. Evol. Microbiol.">
        <title>The Global Catalogue of Microorganisms (GCM) 10K type strain sequencing project: providing services to taxonomists for standard genome sequencing and annotation.</title>
        <authorList>
            <consortium name="The Broad Institute Genomics Platform"/>
            <consortium name="The Broad Institute Genome Sequencing Center for Infectious Disease"/>
            <person name="Wu L."/>
            <person name="Ma J."/>
        </authorList>
    </citation>
    <scope>NUCLEOTIDE SEQUENCE [LARGE SCALE GENOMIC DNA]</scope>
    <source>
        <strain evidence="3">TBRC 4489</strain>
    </source>
</reference>
<dbReference type="EMBL" id="JBHSBM010000062">
    <property type="protein sequence ID" value="MFC4062847.1"/>
    <property type="molecule type" value="Genomic_DNA"/>
</dbReference>
<keyword evidence="1" id="KW-0812">Transmembrane</keyword>
<gene>
    <name evidence="2" type="ORF">ACFOWE_31535</name>
</gene>
<keyword evidence="3" id="KW-1185">Reference proteome</keyword>
<evidence type="ECO:0000313" key="3">
    <source>
        <dbReference type="Proteomes" id="UP001595850"/>
    </source>
</evidence>
<name>A0ABV8IIM0_9ACTN</name>
<accession>A0ABV8IIM0</accession>
<proteinExistence type="predicted"/>
<evidence type="ECO:0000256" key="1">
    <source>
        <dbReference type="SAM" id="Phobius"/>
    </source>
</evidence>
<keyword evidence="1" id="KW-0472">Membrane</keyword>
<dbReference type="Proteomes" id="UP001595850">
    <property type="component" value="Unassembled WGS sequence"/>
</dbReference>
<sequence length="97" mass="9966">MTGSGPNSPGAERREPHARRGLRMMILGAILAVLAPLAGFLGGSMAGHPRGGAGLSPLFLWMFAGLIAGAIGAAIAVAGGLRWARARHERESPERKG</sequence>
<keyword evidence="1" id="KW-1133">Transmembrane helix</keyword>
<feature type="transmembrane region" description="Helical" evidence="1">
    <location>
        <begin position="58"/>
        <end position="81"/>
    </location>
</feature>